<protein>
    <recommendedName>
        <fullName evidence="4">PH domain-containing protein</fullName>
    </recommendedName>
</protein>
<keyword evidence="1" id="KW-0812">Transmembrane</keyword>
<dbReference type="EMBL" id="JALBUS010000025">
    <property type="protein sequence ID" value="MDX8418361.1"/>
    <property type="molecule type" value="Genomic_DNA"/>
</dbReference>
<name>A0ABU4WQM7_9FIRM</name>
<evidence type="ECO:0008006" key="4">
    <source>
        <dbReference type="Google" id="ProtNLM"/>
    </source>
</evidence>
<accession>A0ABU4WQM7</accession>
<keyword evidence="1" id="KW-1133">Transmembrane helix</keyword>
<reference evidence="2 3" key="1">
    <citation type="submission" date="2022-03" db="EMBL/GenBank/DDBJ databases">
        <title>Novel taxa within the pig intestine.</title>
        <authorList>
            <person name="Wylensek D."/>
            <person name="Bishof K."/>
            <person name="Afrizal A."/>
            <person name="Clavel T."/>
        </authorList>
    </citation>
    <scope>NUCLEOTIDE SEQUENCE [LARGE SCALE GENOMIC DNA]</scope>
    <source>
        <strain evidence="2 3">Cla-KB-P134</strain>
    </source>
</reference>
<organism evidence="2 3">
    <name type="scientific">Absicoccus intestinalis</name>
    <dbReference type="NCBI Taxonomy" id="2926319"/>
    <lineage>
        <taxon>Bacteria</taxon>
        <taxon>Bacillati</taxon>
        <taxon>Bacillota</taxon>
        <taxon>Erysipelotrichia</taxon>
        <taxon>Erysipelotrichales</taxon>
        <taxon>Erysipelotrichaceae</taxon>
        <taxon>Absicoccus</taxon>
    </lineage>
</organism>
<keyword evidence="3" id="KW-1185">Reference proteome</keyword>
<evidence type="ECO:0000313" key="2">
    <source>
        <dbReference type="EMBL" id="MDX8418361.1"/>
    </source>
</evidence>
<proteinExistence type="predicted"/>
<evidence type="ECO:0000313" key="3">
    <source>
        <dbReference type="Proteomes" id="UP001285244"/>
    </source>
</evidence>
<evidence type="ECO:0000256" key="1">
    <source>
        <dbReference type="SAM" id="Phobius"/>
    </source>
</evidence>
<sequence length="140" mass="16161">MKDQITCSSKTSSNLLLPLVIFVLAIYFGYSTIQDLMKGVGSNSTNILFLLVYILIFADSVRLLLVYANRKIIVTKDKVIYTSPTKKTETLNWDEVKVYSLGDNRISFEWKDKRAIFSTKDAHYHDLVLFLRKNDRLTNN</sequence>
<gene>
    <name evidence="2" type="ORF">MOZ64_11000</name>
</gene>
<keyword evidence="1" id="KW-0472">Membrane</keyword>
<comment type="caution">
    <text evidence="2">The sequence shown here is derived from an EMBL/GenBank/DDBJ whole genome shotgun (WGS) entry which is preliminary data.</text>
</comment>
<feature type="transmembrane region" description="Helical" evidence="1">
    <location>
        <begin position="12"/>
        <end position="30"/>
    </location>
</feature>
<dbReference type="RefSeq" id="WP_320326605.1">
    <property type="nucleotide sequence ID" value="NZ_JALBUS010000025.1"/>
</dbReference>
<feature type="transmembrane region" description="Helical" evidence="1">
    <location>
        <begin position="50"/>
        <end position="68"/>
    </location>
</feature>
<dbReference type="Proteomes" id="UP001285244">
    <property type="component" value="Unassembled WGS sequence"/>
</dbReference>